<dbReference type="Pfam" id="PF00069">
    <property type="entry name" value="Pkinase"/>
    <property type="match status" value="1"/>
</dbReference>
<dbReference type="FunFam" id="3.30.200.20:FF:000103">
    <property type="entry name" value="Protein kinase C"/>
    <property type="match status" value="1"/>
</dbReference>
<dbReference type="PROSITE" id="PS50011">
    <property type="entry name" value="PROTEIN_KINASE_DOM"/>
    <property type="match status" value="1"/>
</dbReference>
<evidence type="ECO:0000259" key="12">
    <source>
        <dbReference type="PROSITE" id="PS50178"/>
    </source>
</evidence>
<dbReference type="InterPro" id="IPR011009">
    <property type="entry name" value="Kinase-like_dom_sf"/>
</dbReference>
<dbReference type="InterPro" id="IPR053858">
    <property type="entry name" value="Arb2_dom"/>
</dbReference>
<evidence type="ECO:0000259" key="13">
    <source>
        <dbReference type="PROSITE" id="PS51285"/>
    </source>
</evidence>
<keyword evidence="4" id="KW-0547">Nucleotide-binding</keyword>
<feature type="compositionally biased region" description="Polar residues" evidence="10">
    <location>
        <begin position="900"/>
        <end position="912"/>
    </location>
</feature>
<evidence type="ECO:0000259" key="11">
    <source>
        <dbReference type="PROSITE" id="PS50011"/>
    </source>
</evidence>
<feature type="compositionally biased region" description="Basic and acidic residues" evidence="10">
    <location>
        <begin position="55"/>
        <end position="65"/>
    </location>
</feature>
<dbReference type="SUPFAM" id="SSF56112">
    <property type="entry name" value="Protein kinase-like (PK-like)"/>
    <property type="match status" value="1"/>
</dbReference>
<feature type="compositionally biased region" description="Polar residues" evidence="10">
    <location>
        <begin position="840"/>
        <end position="857"/>
    </location>
</feature>
<keyword evidence="5 9" id="KW-0863">Zinc-finger</keyword>
<evidence type="ECO:0000256" key="5">
    <source>
        <dbReference type="ARBA" id="ARBA00022771"/>
    </source>
</evidence>
<evidence type="ECO:0000313" key="14">
    <source>
        <dbReference type="EMBL" id="CAI5733272.1"/>
    </source>
</evidence>
<protein>
    <recommendedName>
        <fullName evidence="16">Protein kinase domain-containing protein</fullName>
    </recommendedName>
</protein>
<evidence type="ECO:0000256" key="8">
    <source>
        <dbReference type="ARBA" id="ARBA00022840"/>
    </source>
</evidence>
<dbReference type="InterPro" id="IPR011011">
    <property type="entry name" value="Znf_FYVE_PHD"/>
</dbReference>
<feature type="domain" description="AGC-kinase C-terminal" evidence="13">
    <location>
        <begin position="713"/>
        <end position="790"/>
    </location>
</feature>
<dbReference type="PROSITE" id="PS51285">
    <property type="entry name" value="AGC_KINASE_CTER"/>
    <property type="match status" value="1"/>
</dbReference>
<evidence type="ECO:0000256" key="10">
    <source>
        <dbReference type="SAM" id="MobiDB-lite"/>
    </source>
</evidence>
<dbReference type="PANTHER" id="PTHR24351">
    <property type="entry name" value="RIBOSOMAL PROTEIN S6 KINASE"/>
    <property type="match status" value="1"/>
</dbReference>
<feature type="compositionally biased region" description="Pro residues" evidence="10">
    <location>
        <begin position="92"/>
        <end position="101"/>
    </location>
</feature>
<feature type="region of interest" description="Disordered" evidence="10">
    <location>
        <begin position="30"/>
        <end position="105"/>
    </location>
</feature>
<reference evidence="14" key="1">
    <citation type="submission" date="2022-12" db="EMBL/GenBank/DDBJ databases">
        <authorList>
            <person name="Webb A."/>
        </authorList>
    </citation>
    <scope>NUCLEOTIDE SEQUENCE</scope>
    <source>
        <strain evidence="14">Hp1</strain>
    </source>
</reference>
<keyword evidence="8" id="KW-0067">ATP-binding</keyword>
<dbReference type="EMBL" id="CANTFL010001193">
    <property type="protein sequence ID" value="CAI5733272.1"/>
    <property type="molecule type" value="Genomic_DNA"/>
</dbReference>
<evidence type="ECO:0000313" key="15">
    <source>
        <dbReference type="Proteomes" id="UP001162031"/>
    </source>
</evidence>
<keyword evidence="7" id="KW-0862">Zinc</keyword>
<dbReference type="GO" id="GO:0004674">
    <property type="term" value="F:protein serine/threonine kinase activity"/>
    <property type="evidence" value="ECO:0007669"/>
    <property type="project" value="UniProtKB-KW"/>
</dbReference>
<feature type="domain" description="Protein kinase" evidence="11">
    <location>
        <begin position="452"/>
        <end position="712"/>
    </location>
</feature>
<dbReference type="FunFam" id="1.10.510.10:FF:000465">
    <property type="entry name" value="Non-specific serine/threonine protein kinase"/>
    <property type="match status" value="1"/>
</dbReference>
<comment type="caution">
    <text evidence="14">The sequence shown here is derived from an EMBL/GenBank/DDBJ whole genome shotgun (WGS) entry which is preliminary data.</text>
</comment>
<dbReference type="CDD" id="cd00065">
    <property type="entry name" value="FYVE_like_SF"/>
    <property type="match status" value="1"/>
</dbReference>
<feature type="domain" description="FYVE-type" evidence="12">
    <location>
        <begin position="369"/>
        <end position="419"/>
    </location>
</feature>
<dbReference type="InterPro" id="IPR017455">
    <property type="entry name" value="Znf_FYVE-rel"/>
</dbReference>
<dbReference type="AlphaFoldDB" id="A0AAV0U9F7"/>
<keyword evidence="15" id="KW-1185">Reference proteome</keyword>
<dbReference type="Gene3D" id="1.10.510.10">
    <property type="entry name" value="Transferase(Phosphotransferase) domain 1"/>
    <property type="match status" value="1"/>
</dbReference>
<evidence type="ECO:0000256" key="6">
    <source>
        <dbReference type="ARBA" id="ARBA00022777"/>
    </source>
</evidence>
<dbReference type="InterPro" id="IPR008271">
    <property type="entry name" value="Ser/Thr_kinase_AS"/>
</dbReference>
<dbReference type="InterPro" id="IPR000719">
    <property type="entry name" value="Prot_kinase_dom"/>
</dbReference>
<dbReference type="GO" id="GO:0005524">
    <property type="term" value="F:ATP binding"/>
    <property type="evidence" value="ECO:0007669"/>
    <property type="project" value="UniProtKB-KW"/>
</dbReference>
<dbReference type="CDD" id="cd05123">
    <property type="entry name" value="STKc_AGC"/>
    <property type="match status" value="1"/>
</dbReference>
<dbReference type="Proteomes" id="UP001162031">
    <property type="component" value="Unassembled WGS sequence"/>
</dbReference>
<evidence type="ECO:0000256" key="2">
    <source>
        <dbReference type="ARBA" id="ARBA00022679"/>
    </source>
</evidence>
<dbReference type="PROSITE" id="PS50178">
    <property type="entry name" value="ZF_FYVE"/>
    <property type="match status" value="1"/>
</dbReference>
<proteinExistence type="predicted"/>
<keyword evidence="2" id="KW-0808">Transferase</keyword>
<organism evidence="14 15">
    <name type="scientific">Hyaloperonospora brassicae</name>
    <name type="common">Brassica downy mildew</name>
    <name type="synonym">Peronospora brassicae</name>
    <dbReference type="NCBI Taxonomy" id="162125"/>
    <lineage>
        <taxon>Eukaryota</taxon>
        <taxon>Sar</taxon>
        <taxon>Stramenopiles</taxon>
        <taxon>Oomycota</taxon>
        <taxon>Peronosporomycetes</taxon>
        <taxon>Peronosporales</taxon>
        <taxon>Peronosporaceae</taxon>
        <taxon>Hyaloperonospora</taxon>
    </lineage>
</organism>
<dbReference type="PROSITE" id="PS00108">
    <property type="entry name" value="PROTEIN_KINASE_ST"/>
    <property type="match status" value="1"/>
</dbReference>
<dbReference type="SMART" id="SM00220">
    <property type="entry name" value="S_TKc"/>
    <property type="match status" value="1"/>
</dbReference>
<evidence type="ECO:0000256" key="4">
    <source>
        <dbReference type="ARBA" id="ARBA00022741"/>
    </source>
</evidence>
<evidence type="ECO:0000256" key="1">
    <source>
        <dbReference type="ARBA" id="ARBA00022527"/>
    </source>
</evidence>
<feature type="region of interest" description="Disordered" evidence="10">
    <location>
        <begin position="811"/>
        <end position="912"/>
    </location>
</feature>
<keyword evidence="6" id="KW-0418">Kinase</keyword>
<name>A0AAV0U9F7_HYABA</name>
<keyword evidence="1" id="KW-0723">Serine/threonine-protein kinase</keyword>
<dbReference type="GO" id="GO:0008270">
    <property type="term" value="F:zinc ion binding"/>
    <property type="evidence" value="ECO:0007669"/>
    <property type="project" value="UniProtKB-KW"/>
</dbReference>
<feature type="compositionally biased region" description="Basic and acidic residues" evidence="10">
    <location>
        <begin position="37"/>
        <end position="46"/>
    </location>
</feature>
<dbReference type="Pfam" id="PF22749">
    <property type="entry name" value="Arb2"/>
    <property type="match status" value="1"/>
</dbReference>
<dbReference type="Gene3D" id="3.30.40.10">
    <property type="entry name" value="Zinc/RING finger domain, C3HC4 (zinc finger)"/>
    <property type="match status" value="1"/>
</dbReference>
<accession>A0AAV0U9F7</accession>
<dbReference type="SUPFAM" id="SSF57903">
    <property type="entry name" value="FYVE/PHD zinc finger"/>
    <property type="match status" value="1"/>
</dbReference>
<sequence>MKKSPVAAMSNIRDAVRRKSVGLNFSIFARSVSSAGDDDRSEHGTGEEGDDSHDELDSSHYDRSRQNSTPNDDEADGCVSPALSSRSSYVEPPEPPLPPPGGLLEAATKNVQGKMQTLMETLHEVTTSHDDESITCSVFLSRTALFSDRLVVFIGDSDGSPAGIWSARLCVRSGSEGGGIFKGSLGSMLPYVMKAKDDKLGIVLFDDVFKDSMRDGEIDMRSAMQRFITGWRNHVLTSRATHVFVVAYRDGGSLFVEALRLHMKEMQRHISGVAFLQSTHHISSEDSYTLRKMIAQWCIAYLSSSEGVQALKRMKSRETPLGCVVLSGGSVNSDVDMLQLVVSSVYASFKARWSGFRVKNVNSGMEKSCYACNGAFNMRRWRRHCRTCQNPCCEKCSSVENTRHEGQVRLCLTCRALPSLIHWSRPRAVRTGEKESVFSGSAKPGKMSVNDFELVTVIGRGACGKVLLVLKKDGVDAGHLYAMKVLKKEWVMNKDLVTQTMAERRILQEADHPYIVQLKYAFQNQDKLYMVMEYYSGGSLRQVLRRRGRFSIKRARFYLAEILLAIAHLHSSNILYRDLKLENIVITADGNVACTDFGLSKEEMDDNERTSSFVGTCEYLAPELIMKEGYGKAVDWWALGILAYEMIQGDSPFRHNVPTILFDKILKEEPEFSDRFTPDAQDLITKLLTKDPEHRLGCGPDGVEEIKQHAFFTEIDWDKLLRMEMEVPRPPHRMEDVTDESHLNRAIAKLREAREELMPDSPVSLPSSPSEQKHFDRFSYQGLGDWKPEMANMEFDDETGDFKQGTIHEDEEFEEEEDEEYEGCIEGSGDGDGVPMSPGSKVNSMTSFKASPSKANGSDTPPASSSAASASPRSPQSAGSPGSPTTSVPMTPVDSAPLPSLTTPTEPQSQSI</sequence>
<evidence type="ECO:0000256" key="7">
    <source>
        <dbReference type="ARBA" id="ARBA00022833"/>
    </source>
</evidence>
<evidence type="ECO:0000256" key="3">
    <source>
        <dbReference type="ARBA" id="ARBA00022723"/>
    </source>
</evidence>
<evidence type="ECO:0000256" key="9">
    <source>
        <dbReference type="PROSITE-ProRule" id="PRU00091"/>
    </source>
</evidence>
<dbReference type="Gene3D" id="3.30.200.20">
    <property type="entry name" value="Phosphorylase Kinase, domain 1"/>
    <property type="match status" value="1"/>
</dbReference>
<dbReference type="InterPro" id="IPR045270">
    <property type="entry name" value="STKc_AGC"/>
</dbReference>
<evidence type="ECO:0008006" key="16">
    <source>
        <dbReference type="Google" id="ProtNLM"/>
    </source>
</evidence>
<gene>
    <name evidence="14" type="ORF">HBR001_LOCUS5784</name>
</gene>
<keyword evidence="3" id="KW-0479">Metal-binding</keyword>
<feature type="compositionally biased region" description="Low complexity" evidence="10">
    <location>
        <begin position="858"/>
        <end position="895"/>
    </location>
</feature>
<dbReference type="InterPro" id="IPR013083">
    <property type="entry name" value="Znf_RING/FYVE/PHD"/>
</dbReference>
<dbReference type="InterPro" id="IPR000961">
    <property type="entry name" value="AGC-kinase_C"/>
</dbReference>
<feature type="compositionally biased region" description="Acidic residues" evidence="10">
    <location>
        <begin position="811"/>
        <end position="823"/>
    </location>
</feature>